<keyword evidence="1" id="KW-0805">Transcription regulation</keyword>
<protein>
    <submittedName>
        <fullName evidence="5">Helix-turn-helix domain-containing protein</fullName>
    </submittedName>
</protein>
<evidence type="ECO:0000256" key="1">
    <source>
        <dbReference type="ARBA" id="ARBA00023015"/>
    </source>
</evidence>
<keyword evidence="2" id="KW-0238">DNA-binding</keyword>
<evidence type="ECO:0000256" key="3">
    <source>
        <dbReference type="ARBA" id="ARBA00023163"/>
    </source>
</evidence>
<proteinExistence type="predicted"/>
<comment type="caution">
    <text evidence="5">The sequence shown here is derived from an EMBL/GenBank/DDBJ whole genome shotgun (WGS) entry which is preliminary data.</text>
</comment>
<name>A0ABP7Y3E4_9ACTN</name>
<keyword evidence="6" id="KW-1185">Reference proteome</keyword>
<dbReference type="PROSITE" id="PS51118">
    <property type="entry name" value="HTH_HXLR"/>
    <property type="match status" value="1"/>
</dbReference>
<dbReference type="InterPro" id="IPR002577">
    <property type="entry name" value="HTH_HxlR"/>
</dbReference>
<organism evidence="5 6">
    <name type="scientific">Nocardioides fonticola</name>
    <dbReference type="NCBI Taxonomy" id="450363"/>
    <lineage>
        <taxon>Bacteria</taxon>
        <taxon>Bacillati</taxon>
        <taxon>Actinomycetota</taxon>
        <taxon>Actinomycetes</taxon>
        <taxon>Propionibacteriales</taxon>
        <taxon>Nocardioidaceae</taxon>
        <taxon>Nocardioides</taxon>
    </lineage>
</organism>
<dbReference type="SUPFAM" id="SSF46785">
    <property type="entry name" value="Winged helix' DNA-binding domain"/>
    <property type="match status" value="1"/>
</dbReference>
<dbReference type="Pfam" id="PF01638">
    <property type="entry name" value="HxlR"/>
    <property type="match status" value="1"/>
</dbReference>
<dbReference type="InterPro" id="IPR036388">
    <property type="entry name" value="WH-like_DNA-bd_sf"/>
</dbReference>
<accession>A0ABP7Y3E4</accession>
<evidence type="ECO:0000313" key="5">
    <source>
        <dbReference type="EMBL" id="GAA4129917.1"/>
    </source>
</evidence>
<reference evidence="6" key="1">
    <citation type="journal article" date="2019" name="Int. J. Syst. Evol. Microbiol.">
        <title>The Global Catalogue of Microorganisms (GCM) 10K type strain sequencing project: providing services to taxonomists for standard genome sequencing and annotation.</title>
        <authorList>
            <consortium name="The Broad Institute Genomics Platform"/>
            <consortium name="The Broad Institute Genome Sequencing Center for Infectious Disease"/>
            <person name="Wu L."/>
            <person name="Ma J."/>
        </authorList>
    </citation>
    <scope>NUCLEOTIDE SEQUENCE [LARGE SCALE GENOMIC DNA]</scope>
    <source>
        <strain evidence="6">JCM 16703</strain>
    </source>
</reference>
<evidence type="ECO:0000259" key="4">
    <source>
        <dbReference type="PROSITE" id="PS51118"/>
    </source>
</evidence>
<dbReference type="EMBL" id="BAAAZH010000036">
    <property type="protein sequence ID" value="GAA4129917.1"/>
    <property type="molecule type" value="Genomic_DNA"/>
</dbReference>
<dbReference type="Gene3D" id="1.10.10.10">
    <property type="entry name" value="Winged helix-like DNA-binding domain superfamily/Winged helix DNA-binding domain"/>
    <property type="match status" value="1"/>
</dbReference>
<evidence type="ECO:0000256" key="2">
    <source>
        <dbReference type="ARBA" id="ARBA00023125"/>
    </source>
</evidence>
<gene>
    <name evidence="5" type="ORF">GCM10022215_43030</name>
</gene>
<keyword evidence="3" id="KW-0804">Transcription</keyword>
<dbReference type="InterPro" id="IPR036390">
    <property type="entry name" value="WH_DNA-bd_sf"/>
</dbReference>
<dbReference type="Proteomes" id="UP001501495">
    <property type="component" value="Unassembled WGS sequence"/>
</dbReference>
<dbReference type="PANTHER" id="PTHR33204">
    <property type="entry name" value="TRANSCRIPTIONAL REGULATOR, MARR FAMILY"/>
    <property type="match status" value="1"/>
</dbReference>
<feature type="domain" description="HTH hxlR-type" evidence="4">
    <location>
        <begin position="1"/>
        <end position="85"/>
    </location>
</feature>
<sequence>MLIIREALYGTTRFDDFADRVGITPAVASARLKELTAAGVLARTPYREPGQRTRYEYRLTASGLDLAPVVLGLFQWGGRHLTRSGRPPLDLTHADCGAEIRIEVRCAEGHEVELADVRVAVPRRTDAAERS</sequence>
<evidence type="ECO:0000313" key="6">
    <source>
        <dbReference type="Proteomes" id="UP001501495"/>
    </source>
</evidence>
<dbReference type="PANTHER" id="PTHR33204:SF18">
    <property type="entry name" value="TRANSCRIPTIONAL REGULATORY PROTEIN"/>
    <property type="match status" value="1"/>
</dbReference>